<dbReference type="RefSeq" id="WP_175499158.1">
    <property type="nucleotide sequence ID" value="NZ_BONM01000005.1"/>
</dbReference>
<gene>
    <name evidence="1" type="ORF">SAMN05421867_10176</name>
</gene>
<keyword evidence="2" id="KW-1185">Reference proteome</keyword>
<evidence type="ECO:0000313" key="1">
    <source>
        <dbReference type="EMBL" id="SFA69951.1"/>
    </source>
</evidence>
<accession>A0A1I0V0X2</accession>
<name>A0A1I0V0X2_9CELL</name>
<protein>
    <recommendedName>
        <fullName evidence="3">DoxX protein</fullName>
    </recommendedName>
</protein>
<dbReference type="AlphaFoldDB" id="A0A1I0V0X2"/>
<reference evidence="1 2" key="1">
    <citation type="submission" date="2016-10" db="EMBL/GenBank/DDBJ databases">
        <authorList>
            <person name="de Groot N.N."/>
        </authorList>
    </citation>
    <scope>NUCLEOTIDE SEQUENCE [LARGE SCALE GENOMIC DNA]</scope>
    <source>
        <strain evidence="1 2">CGMCC 4.6945</strain>
    </source>
</reference>
<dbReference type="STRING" id="988821.SAMN05421867_10176"/>
<evidence type="ECO:0000313" key="2">
    <source>
        <dbReference type="Proteomes" id="UP000199012"/>
    </source>
</evidence>
<sequence>MLLRRLLRPVFATWFVAQGVDVVRRPASHADDVRRAVTRFGHLLPEGAVRDAVQGRSATELQTLARVHGGAMAAAGGLLALGRAPRTSAVVLALLTAPIVVADLPDKAADRAEPTRARARRERMVTALSMTAGALLVAVDREGRPSLAWRVEHARATKELLASQKRATAGAKATGTVARAAGAATAAQAATSVRAARKNARTTARAAVAEAKGSAKAARRATKVAAAQAKASTKAARAAAEVAAKQAKAQAAVQAKAARAAAKKAGRTSDRRATKAAAKAAKAARHQATHAADEVREAVAA</sequence>
<organism evidence="1 2">
    <name type="scientific">Cellulomonas marina</name>
    <dbReference type="NCBI Taxonomy" id="988821"/>
    <lineage>
        <taxon>Bacteria</taxon>
        <taxon>Bacillati</taxon>
        <taxon>Actinomycetota</taxon>
        <taxon>Actinomycetes</taxon>
        <taxon>Micrococcales</taxon>
        <taxon>Cellulomonadaceae</taxon>
        <taxon>Cellulomonas</taxon>
    </lineage>
</organism>
<evidence type="ECO:0008006" key="3">
    <source>
        <dbReference type="Google" id="ProtNLM"/>
    </source>
</evidence>
<dbReference type="EMBL" id="FOKA01000001">
    <property type="protein sequence ID" value="SFA69951.1"/>
    <property type="molecule type" value="Genomic_DNA"/>
</dbReference>
<dbReference type="Proteomes" id="UP000199012">
    <property type="component" value="Unassembled WGS sequence"/>
</dbReference>
<proteinExistence type="predicted"/>